<evidence type="ECO:0000313" key="3">
    <source>
        <dbReference type="Proteomes" id="UP000823860"/>
    </source>
</evidence>
<proteinExistence type="predicted"/>
<feature type="signal peptide" evidence="1">
    <location>
        <begin position="1"/>
        <end position="20"/>
    </location>
</feature>
<organism evidence="2 3">
    <name type="scientific">Candidatus Bacteroides intestinavium</name>
    <dbReference type="NCBI Taxonomy" id="2838469"/>
    <lineage>
        <taxon>Bacteria</taxon>
        <taxon>Pseudomonadati</taxon>
        <taxon>Bacteroidota</taxon>
        <taxon>Bacteroidia</taxon>
        <taxon>Bacteroidales</taxon>
        <taxon>Bacteroidaceae</taxon>
        <taxon>Bacteroides</taxon>
    </lineage>
</organism>
<evidence type="ECO:0008006" key="4">
    <source>
        <dbReference type="Google" id="ProtNLM"/>
    </source>
</evidence>
<dbReference type="PROSITE" id="PS51257">
    <property type="entry name" value="PROKAR_LIPOPROTEIN"/>
    <property type="match status" value="1"/>
</dbReference>
<sequence length="197" mass="22116">MKIRQFLATLLLLVGAVALGGCSDDDDPYYHSVPGGGLAYRANTVHFYYIGEDGNSLIEQSLPATYPLPCEDKEAQLPVPEVDEFGYYSSGNWTACQIAVDEDGVPFFNFTFPIDQSTDTYTVYVYSNGSFDRFELLYGYTNDAVDGNGWYTHVLSLKINGQHVYSDEEKRDAESAYCKVYLRKSDAGTQEVWSEYD</sequence>
<dbReference type="Proteomes" id="UP000823860">
    <property type="component" value="Unassembled WGS sequence"/>
</dbReference>
<evidence type="ECO:0000256" key="1">
    <source>
        <dbReference type="SAM" id="SignalP"/>
    </source>
</evidence>
<reference evidence="2" key="1">
    <citation type="journal article" date="2021" name="PeerJ">
        <title>Extensive microbial diversity within the chicken gut microbiome revealed by metagenomics and culture.</title>
        <authorList>
            <person name="Gilroy R."/>
            <person name="Ravi A."/>
            <person name="Getino M."/>
            <person name="Pursley I."/>
            <person name="Horton D.L."/>
            <person name="Alikhan N.F."/>
            <person name="Baker D."/>
            <person name="Gharbi K."/>
            <person name="Hall N."/>
            <person name="Watson M."/>
            <person name="Adriaenssens E.M."/>
            <person name="Foster-Nyarko E."/>
            <person name="Jarju S."/>
            <person name="Secka A."/>
            <person name="Antonio M."/>
            <person name="Oren A."/>
            <person name="Chaudhuri R.R."/>
            <person name="La Ragione R."/>
            <person name="Hildebrand F."/>
            <person name="Pallen M.J."/>
        </authorList>
    </citation>
    <scope>NUCLEOTIDE SEQUENCE</scope>
    <source>
        <strain evidence="2">ChiHecec1B25-7008</strain>
    </source>
</reference>
<comment type="caution">
    <text evidence="2">The sequence shown here is derived from an EMBL/GenBank/DDBJ whole genome shotgun (WGS) entry which is preliminary data.</text>
</comment>
<evidence type="ECO:0000313" key="2">
    <source>
        <dbReference type="EMBL" id="HJA83246.1"/>
    </source>
</evidence>
<feature type="chain" id="PRO_5038571041" description="Lipoprotein" evidence="1">
    <location>
        <begin position="21"/>
        <end position="197"/>
    </location>
</feature>
<dbReference type="AlphaFoldDB" id="A0A9D2HRU4"/>
<protein>
    <recommendedName>
        <fullName evidence="4">Lipoprotein</fullName>
    </recommendedName>
</protein>
<gene>
    <name evidence="2" type="ORF">H9785_04675</name>
</gene>
<dbReference type="EMBL" id="DWZE01000059">
    <property type="protein sequence ID" value="HJA83246.1"/>
    <property type="molecule type" value="Genomic_DNA"/>
</dbReference>
<reference evidence="2" key="2">
    <citation type="submission" date="2021-04" db="EMBL/GenBank/DDBJ databases">
        <authorList>
            <person name="Gilroy R."/>
        </authorList>
    </citation>
    <scope>NUCLEOTIDE SEQUENCE</scope>
    <source>
        <strain evidence="2">ChiHecec1B25-7008</strain>
    </source>
</reference>
<accession>A0A9D2HRU4</accession>
<keyword evidence="1" id="KW-0732">Signal</keyword>
<name>A0A9D2HRU4_9BACE</name>